<keyword evidence="4" id="KW-1185">Reference proteome</keyword>
<feature type="chain" id="PRO_5023062815" description="DUF5777 domain-containing protein" evidence="1">
    <location>
        <begin position="28"/>
        <end position="298"/>
    </location>
</feature>
<dbReference type="KEGG" id="fgg:FSB75_08635"/>
<accession>A0A5B8UHI2</accession>
<evidence type="ECO:0000313" key="4">
    <source>
        <dbReference type="Proteomes" id="UP000321204"/>
    </source>
</evidence>
<name>A0A5B8UHI2_9BACT</name>
<feature type="signal peptide" evidence="1">
    <location>
        <begin position="1"/>
        <end position="27"/>
    </location>
</feature>
<gene>
    <name evidence="3" type="ORF">FSB75_08635</name>
</gene>
<feature type="domain" description="DUF5777" evidence="2">
    <location>
        <begin position="46"/>
        <end position="296"/>
    </location>
</feature>
<sequence>MKQHKHLLLLYLATLFLLTLTTEKLFAQDSTEAVVVKKAKPVKNTFGSVWVMDNQTVMVPVKGSFELDIQHRFGTVSNGTKDMFGLFAPSNIRLGVSYSPIKKLYLGAGLTKERMQVDVNAKYALLLQTPGIMPVSVSYFTNMVIDARDKSNFRYSVDRFSYFNQLLIARKITDRFSAQVAPSFSWFNNAEAYVDSKGEIQNKMHNYHLAISVLGRLKITEKSSIIAGYDQPLTQHPTNNPHPNICFGFETTTSSHAFQVFAGNYAGIVPQSNNLFNQNDYTQGQFVVGFNITHLWVF</sequence>
<dbReference type="Proteomes" id="UP000321204">
    <property type="component" value="Chromosome"/>
</dbReference>
<organism evidence="3 4">
    <name type="scientific">Flavisolibacter ginsenosidimutans</name>
    <dbReference type="NCBI Taxonomy" id="661481"/>
    <lineage>
        <taxon>Bacteria</taxon>
        <taxon>Pseudomonadati</taxon>
        <taxon>Bacteroidota</taxon>
        <taxon>Chitinophagia</taxon>
        <taxon>Chitinophagales</taxon>
        <taxon>Chitinophagaceae</taxon>
        <taxon>Flavisolibacter</taxon>
    </lineage>
</organism>
<proteinExistence type="predicted"/>
<dbReference type="RefSeq" id="WP_146785679.1">
    <property type="nucleotide sequence ID" value="NZ_BAABIO010000001.1"/>
</dbReference>
<protein>
    <recommendedName>
        <fullName evidence="2">DUF5777 domain-containing protein</fullName>
    </recommendedName>
</protein>
<evidence type="ECO:0000313" key="3">
    <source>
        <dbReference type="EMBL" id="QEC55958.1"/>
    </source>
</evidence>
<dbReference type="Pfam" id="PF19089">
    <property type="entry name" value="DUF5777"/>
    <property type="match status" value="1"/>
</dbReference>
<dbReference type="OrthoDB" id="1117410at2"/>
<dbReference type="EMBL" id="CP042433">
    <property type="protein sequence ID" value="QEC55958.1"/>
    <property type="molecule type" value="Genomic_DNA"/>
</dbReference>
<evidence type="ECO:0000259" key="2">
    <source>
        <dbReference type="Pfam" id="PF19089"/>
    </source>
</evidence>
<reference evidence="3 4" key="1">
    <citation type="journal article" date="2015" name="Int. J. Syst. Evol. Microbiol.">
        <title>Flavisolibacter ginsenosidimutans sp. nov., with ginsenoside-converting activity isolated from soil used for cultivating ginseng.</title>
        <authorList>
            <person name="Zhao Y."/>
            <person name="Liu Q."/>
            <person name="Kang M.S."/>
            <person name="Jin F."/>
            <person name="Yu H."/>
            <person name="Im W.T."/>
        </authorList>
    </citation>
    <scope>NUCLEOTIDE SEQUENCE [LARGE SCALE GENOMIC DNA]</scope>
    <source>
        <strain evidence="3 4">Gsoil 636</strain>
    </source>
</reference>
<evidence type="ECO:0000256" key="1">
    <source>
        <dbReference type="SAM" id="SignalP"/>
    </source>
</evidence>
<dbReference type="AlphaFoldDB" id="A0A5B8UHI2"/>
<keyword evidence="1" id="KW-0732">Signal</keyword>
<dbReference type="InterPro" id="IPR045916">
    <property type="entry name" value="DUF5777"/>
</dbReference>